<evidence type="ECO:0000313" key="1">
    <source>
        <dbReference type="EMBL" id="GFQ95368.1"/>
    </source>
</evidence>
<keyword evidence="2" id="KW-1185">Reference proteome</keyword>
<dbReference type="Proteomes" id="UP000887116">
    <property type="component" value="Unassembled WGS sequence"/>
</dbReference>
<dbReference type="AlphaFoldDB" id="A0A8X6H3B1"/>
<dbReference type="EMBL" id="BMAO01024441">
    <property type="protein sequence ID" value="GFQ95368.1"/>
    <property type="molecule type" value="Genomic_DNA"/>
</dbReference>
<protein>
    <submittedName>
        <fullName evidence="1">Uncharacterized protein</fullName>
    </submittedName>
</protein>
<organism evidence="1 2">
    <name type="scientific">Trichonephila clavata</name>
    <name type="common">Joro spider</name>
    <name type="synonym">Nephila clavata</name>
    <dbReference type="NCBI Taxonomy" id="2740835"/>
    <lineage>
        <taxon>Eukaryota</taxon>
        <taxon>Metazoa</taxon>
        <taxon>Ecdysozoa</taxon>
        <taxon>Arthropoda</taxon>
        <taxon>Chelicerata</taxon>
        <taxon>Arachnida</taxon>
        <taxon>Araneae</taxon>
        <taxon>Araneomorphae</taxon>
        <taxon>Entelegynae</taxon>
        <taxon>Araneoidea</taxon>
        <taxon>Nephilidae</taxon>
        <taxon>Trichonephila</taxon>
    </lineage>
</organism>
<reference evidence="1" key="1">
    <citation type="submission" date="2020-07" db="EMBL/GenBank/DDBJ databases">
        <title>Multicomponent nature underlies the extraordinary mechanical properties of spider dragline silk.</title>
        <authorList>
            <person name="Kono N."/>
            <person name="Nakamura H."/>
            <person name="Mori M."/>
            <person name="Yoshida Y."/>
            <person name="Ohtoshi R."/>
            <person name="Malay A.D."/>
            <person name="Moran D.A.P."/>
            <person name="Tomita M."/>
            <person name="Numata K."/>
            <person name="Arakawa K."/>
        </authorList>
    </citation>
    <scope>NUCLEOTIDE SEQUENCE</scope>
</reference>
<evidence type="ECO:0000313" key="2">
    <source>
        <dbReference type="Proteomes" id="UP000887116"/>
    </source>
</evidence>
<proteinExistence type="predicted"/>
<sequence>MEPSKCFLLSENCIQRNQREGIHSMAPQTTGNIGFPRRSQICFRISICRTFPDILQVQRYQSVWRLRLRRREGEGSSEAGKEIQVPNLSRCPVLPSEKSGSFQACQKTLLAFQASHLDSL</sequence>
<name>A0A8X6H3B1_TRICU</name>
<gene>
    <name evidence="1" type="ORF">TNCT_21481</name>
</gene>
<comment type="caution">
    <text evidence="1">The sequence shown here is derived from an EMBL/GenBank/DDBJ whole genome shotgun (WGS) entry which is preliminary data.</text>
</comment>
<accession>A0A8X6H3B1</accession>